<evidence type="ECO:0000256" key="5">
    <source>
        <dbReference type="RuleBase" id="RU367024"/>
    </source>
</evidence>
<sequence length="130" mass="14416">MDISIADQIALDDALVDDHTGVTYGFYKGPYDLSYVVLILKSAGETKVPARGKALVLTDLSISVPKRAYARIALRSGLAWKHSIDIRACVIDADYMGPVRVILFNHYDADFEVKDGDRIAQLIIEKIITF</sequence>
<keyword evidence="8" id="KW-1185">Reference proteome</keyword>
<gene>
    <name evidence="7" type="ORF">Tco_0924330</name>
</gene>
<name>A0ABQ5D3J2_9ASTR</name>
<accession>A0ABQ5D3J2</accession>
<evidence type="ECO:0000313" key="8">
    <source>
        <dbReference type="Proteomes" id="UP001151760"/>
    </source>
</evidence>
<evidence type="ECO:0000256" key="4">
    <source>
        <dbReference type="ARBA" id="ARBA00023080"/>
    </source>
</evidence>
<dbReference type="EC" id="3.6.1.23" evidence="5"/>
<dbReference type="PANTHER" id="PTHR11241">
    <property type="entry name" value="DEOXYURIDINE 5'-TRIPHOSPHATE NUCLEOTIDOHYDROLASE"/>
    <property type="match status" value="1"/>
</dbReference>
<dbReference type="InterPro" id="IPR008181">
    <property type="entry name" value="dUTPase"/>
</dbReference>
<comment type="caution">
    <text evidence="7">The sequence shown here is derived from an EMBL/GenBank/DDBJ whole genome shotgun (WGS) entry which is preliminary data.</text>
</comment>
<dbReference type="Proteomes" id="UP001151760">
    <property type="component" value="Unassembled WGS sequence"/>
</dbReference>
<evidence type="ECO:0000256" key="3">
    <source>
        <dbReference type="ARBA" id="ARBA00022801"/>
    </source>
</evidence>
<comment type="pathway">
    <text evidence="1 5">Pyrimidine metabolism; dUMP biosynthesis; dUMP from dCTP (dUTP route): step 2/2.</text>
</comment>
<dbReference type="InterPro" id="IPR036157">
    <property type="entry name" value="dUTPase-like_sf"/>
</dbReference>
<comment type="cofactor">
    <cofactor evidence="5">
        <name>Mg(2+)</name>
        <dbReference type="ChEBI" id="CHEBI:18420"/>
    </cofactor>
</comment>
<keyword evidence="3 5" id="KW-0378">Hydrolase</keyword>
<reference evidence="7" key="1">
    <citation type="journal article" date="2022" name="Int. J. Mol. Sci.">
        <title>Draft Genome of Tanacetum Coccineum: Genomic Comparison of Closely Related Tanacetum-Family Plants.</title>
        <authorList>
            <person name="Yamashiro T."/>
            <person name="Shiraishi A."/>
            <person name="Nakayama K."/>
            <person name="Satake H."/>
        </authorList>
    </citation>
    <scope>NUCLEOTIDE SEQUENCE</scope>
</reference>
<dbReference type="InterPro" id="IPR029054">
    <property type="entry name" value="dUTPase-like"/>
</dbReference>
<dbReference type="InterPro" id="IPR033704">
    <property type="entry name" value="dUTPase_trimeric"/>
</dbReference>
<reference evidence="7" key="2">
    <citation type="submission" date="2022-01" db="EMBL/GenBank/DDBJ databases">
        <authorList>
            <person name="Yamashiro T."/>
            <person name="Shiraishi A."/>
            <person name="Satake H."/>
            <person name="Nakayama K."/>
        </authorList>
    </citation>
    <scope>NUCLEOTIDE SEQUENCE</scope>
</reference>
<feature type="domain" description="dUTPase-like" evidence="6">
    <location>
        <begin position="40"/>
        <end position="128"/>
    </location>
</feature>
<comment type="catalytic activity">
    <reaction evidence="5">
        <text>dUTP + H2O = dUMP + diphosphate + H(+)</text>
        <dbReference type="Rhea" id="RHEA:10248"/>
        <dbReference type="ChEBI" id="CHEBI:15377"/>
        <dbReference type="ChEBI" id="CHEBI:15378"/>
        <dbReference type="ChEBI" id="CHEBI:33019"/>
        <dbReference type="ChEBI" id="CHEBI:61555"/>
        <dbReference type="ChEBI" id="CHEBI:246422"/>
        <dbReference type="EC" id="3.6.1.23"/>
    </reaction>
</comment>
<keyword evidence="5" id="KW-0460">Magnesium</keyword>
<dbReference type="SUPFAM" id="SSF51283">
    <property type="entry name" value="dUTPase-like"/>
    <property type="match status" value="1"/>
</dbReference>
<evidence type="ECO:0000256" key="1">
    <source>
        <dbReference type="ARBA" id="ARBA00005142"/>
    </source>
</evidence>
<keyword evidence="5" id="KW-0479">Metal-binding</keyword>
<organism evidence="7 8">
    <name type="scientific">Tanacetum coccineum</name>
    <dbReference type="NCBI Taxonomy" id="301880"/>
    <lineage>
        <taxon>Eukaryota</taxon>
        <taxon>Viridiplantae</taxon>
        <taxon>Streptophyta</taxon>
        <taxon>Embryophyta</taxon>
        <taxon>Tracheophyta</taxon>
        <taxon>Spermatophyta</taxon>
        <taxon>Magnoliopsida</taxon>
        <taxon>eudicotyledons</taxon>
        <taxon>Gunneridae</taxon>
        <taxon>Pentapetalae</taxon>
        <taxon>asterids</taxon>
        <taxon>campanulids</taxon>
        <taxon>Asterales</taxon>
        <taxon>Asteraceae</taxon>
        <taxon>Asteroideae</taxon>
        <taxon>Anthemideae</taxon>
        <taxon>Anthemidinae</taxon>
        <taxon>Tanacetum</taxon>
    </lineage>
</organism>
<keyword evidence="4 5" id="KW-0546">Nucleotide metabolism</keyword>
<dbReference type="Gene3D" id="2.70.40.10">
    <property type="match status" value="1"/>
</dbReference>
<proteinExistence type="inferred from homology"/>
<dbReference type="PANTHER" id="PTHR11241:SF0">
    <property type="entry name" value="DEOXYURIDINE 5'-TRIPHOSPHATE NUCLEOTIDOHYDROLASE"/>
    <property type="match status" value="1"/>
</dbReference>
<comment type="similarity">
    <text evidence="2 5">Belongs to the dUTPase family.</text>
</comment>
<protein>
    <recommendedName>
        <fullName evidence="5">Deoxyuridine 5'-triphosphate nucleotidohydrolase</fullName>
        <shortName evidence="5">dUTPase</shortName>
        <ecNumber evidence="5">3.6.1.23</ecNumber>
    </recommendedName>
    <alternativeName>
        <fullName evidence="5">dUTP pyrophosphatase</fullName>
    </alternativeName>
</protein>
<dbReference type="EMBL" id="BQNB010014918">
    <property type="protein sequence ID" value="GJT33911.1"/>
    <property type="molecule type" value="Genomic_DNA"/>
</dbReference>
<evidence type="ECO:0000313" key="7">
    <source>
        <dbReference type="EMBL" id="GJT33911.1"/>
    </source>
</evidence>
<dbReference type="CDD" id="cd07557">
    <property type="entry name" value="trimeric_dUTPase"/>
    <property type="match status" value="1"/>
</dbReference>
<comment type="function">
    <text evidence="5">Involved in nucleotide metabolism via production of dUMP, the immediate precursor of thymidine nucleotides, and decreases the intracellular concentration of dUTP so that uracil cannot be incorporated into DNA.</text>
</comment>
<dbReference type="Pfam" id="PF00692">
    <property type="entry name" value="dUTPase"/>
    <property type="match status" value="1"/>
</dbReference>
<evidence type="ECO:0000259" key="6">
    <source>
        <dbReference type="Pfam" id="PF00692"/>
    </source>
</evidence>
<evidence type="ECO:0000256" key="2">
    <source>
        <dbReference type="ARBA" id="ARBA00006581"/>
    </source>
</evidence>